<keyword evidence="2" id="KW-0349">Heme</keyword>
<dbReference type="FunFam" id="3.10.120.10:FF:000002">
    <property type="entry name" value="Cytochrome b5 type B"/>
    <property type="match status" value="1"/>
</dbReference>
<dbReference type="PANTHER" id="PTHR19359">
    <property type="entry name" value="CYTOCHROME B5"/>
    <property type="match status" value="1"/>
</dbReference>
<gene>
    <name evidence="10" type="ORF">ADEAN_000675300</name>
</gene>
<evidence type="ECO:0000313" key="11">
    <source>
        <dbReference type="Proteomes" id="UP000515908"/>
    </source>
</evidence>
<comment type="similarity">
    <text evidence="7">Belongs to the cytochrome b5 family.</text>
</comment>
<evidence type="ECO:0000256" key="3">
    <source>
        <dbReference type="ARBA" id="ARBA00022692"/>
    </source>
</evidence>
<evidence type="ECO:0000256" key="5">
    <source>
        <dbReference type="ARBA" id="ARBA00023004"/>
    </source>
</evidence>
<keyword evidence="3 8" id="KW-0812">Transmembrane</keyword>
<keyword evidence="8" id="KW-1133">Transmembrane helix</keyword>
<dbReference type="Gene3D" id="3.10.120.10">
    <property type="entry name" value="Cytochrome b5-like heme/steroid binding domain"/>
    <property type="match status" value="1"/>
</dbReference>
<dbReference type="PRINTS" id="PR00363">
    <property type="entry name" value="CYTOCHROMEB5"/>
</dbReference>
<dbReference type="SUPFAM" id="SSF55856">
    <property type="entry name" value="Cytochrome b5-like heme/steroid binding domain"/>
    <property type="match status" value="1"/>
</dbReference>
<protein>
    <submittedName>
        <fullName evidence="10">Cytochrome b5-like Heme/Steroid binding domain containing protein, putative</fullName>
    </submittedName>
</protein>
<evidence type="ECO:0000256" key="4">
    <source>
        <dbReference type="ARBA" id="ARBA00022723"/>
    </source>
</evidence>
<keyword evidence="6 8" id="KW-0472">Membrane</keyword>
<feature type="domain" description="Cytochrome b5 heme-binding" evidence="9">
    <location>
        <begin position="3"/>
        <end position="79"/>
    </location>
</feature>
<evidence type="ECO:0000256" key="8">
    <source>
        <dbReference type="SAM" id="Phobius"/>
    </source>
</evidence>
<sequence length="120" mass="12904">MPPKYFKLDEIKKHNKPGDTWFIVDHKVYDVSQFAEDHPGGPDPLYAVAGGDASNGFKAIGHSDSAKEELEKKAIGEVHPDDIAKLVPSFQGTQSNTGGIAIVFVLLAAIAVAILRSLFS</sequence>
<dbReference type="Proteomes" id="UP000515908">
    <property type="component" value="Chromosome 13"/>
</dbReference>
<dbReference type="PANTHER" id="PTHR19359:SF14">
    <property type="entry name" value="CYTOCHROME B5 A"/>
    <property type="match status" value="1"/>
</dbReference>
<dbReference type="GO" id="GO:0046872">
    <property type="term" value="F:metal ion binding"/>
    <property type="evidence" value="ECO:0007669"/>
    <property type="project" value="UniProtKB-KW"/>
</dbReference>
<dbReference type="AlphaFoldDB" id="A0A7G2CJY6"/>
<feature type="transmembrane region" description="Helical" evidence="8">
    <location>
        <begin position="98"/>
        <end position="119"/>
    </location>
</feature>
<organism evidence="10 11">
    <name type="scientific">Angomonas deanei</name>
    <dbReference type="NCBI Taxonomy" id="59799"/>
    <lineage>
        <taxon>Eukaryota</taxon>
        <taxon>Discoba</taxon>
        <taxon>Euglenozoa</taxon>
        <taxon>Kinetoplastea</taxon>
        <taxon>Metakinetoplastina</taxon>
        <taxon>Trypanosomatida</taxon>
        <taxon>Trypanosomatidae</taxon>
        <taxon>Strigomonadinae</taxon>
        <taxon>Angomonas</taxon>
    </lineage>
</organism>
<evidence type="ECO:0000313" key="10">
    <source>
        <dbReference type="EMBL" id="CAD2219251.1"/>
    </source>
</evidence>
<dbReference type="EMBL" id="LR877157">
    <property type="protein sequence ID" value="CAD2219251.1"/>
    <property type="molecule type" value="Genomic_DNA"/>
</dbReference>
<evidence type="ECO:0000256" key="6">
    <source>
        <dbReference type="ARBA" id="ARBA00023136"/>
    </source>
</evidence>
<dbReference type="PROSITE" id="PS50255">
    <property type="entry name" value="CYTOCHROME_B5_2"/>
    <property type="match status" value="1"/>
</dbReference>
<proteinExistence type="inferred from homology"/>
<dbReference type="Pfam" id="PF00173">
    <property type="entry name" value="Cyt-b5"/>
    <property type="match status" value="1"/>
</dbReference>
<accession>A0A7G2CJY6</accession>
<dbReference type="GO" id="GO:0020037">
    <property type="term" value="F:heme binding"/>
    <property type="evidence" value="ECO:0007669"/>
    <property type="project" value="TreeGrafter"/>
</dbReference>
<name>A0A7G2CJY6_9TRYP</name>
<dbReference type="GO" id="GO:0016020">
    <property type="term" value="C:membrane"/>
    <property type="evidence" value="ECO:0007669"/>
    <property type="project" value="UniProtKB-SubCell"/>
</dbReference>
<dbReference type="SMART" id="SM01117">
    <property type="entry name" value="Cyt-b5"/>
    <property type="match status" value="1"/>
</dbReference>
<keyword evidence="4" id="KW-0479">Metal-binding</keyword>
<dbReference type="VEuPathDB" id="TriTrypDB:ADEAN_000675300"/>
<comment type="subcellular location">
    <subcellularLocation>
        <location evidence="1">Membrane</location>
    </subcellularLocation>
</comment>
<evidence type="ECO:0000259" key="9">
    <source>
        <dbReference type="PROSITE" id="PS50255"/>
    </source>
</evidence>
<dbReference type="InterPro" id="IPR036400">
    <property type="entry name" value="Cyt_B5-like_heme/steroid_sf"/>
</dbReference>
<evidence type="ECO:0000256" key="7">
    <source>
        <dbReference type="ARBA" id="ARBA00038168"/>
    </source>
</evidence>
<evidence type="ECO:0000256" key="1">
    <source>
        <dbReference type="ARBA" id="ARBA00004370"/>
    </source>
</evidence>
<keyword evidence="11" id="KW-1185">Reference proteome</keyword>
<dbReference type="InterPro" id="IPR050668">
    <property type="entry name" value="Cytochrome_b5"/>
</dbReference>
<reference evidence="10 11" key="1">
    <citation type="submission" date="2020-08" db="EMBL/GenBank/DDBJ databases">
        <authorList>
            <person name="Newling K."/>
            <person name="Davey J."/>
            <person name="Forrester S."/>
        </authorList>
    </citation>
    <scope>NUCLEOTIDE SEQUENCE [LARGE SCALE GENOMIC DNA]</scope>
    <source>
        <strain evidence="11">Crithidia deanei Carvalho (ATCC PRA-265)</strain>
    </source>
</reference>
<evidence type="ECO:0000256" key="2">
    <source>
        <dbReference type="ARBA" id="ARBA00022617"/>
    </source>
</evidence>
<dbReference type="InterPro" id="IPR001199">
    <property type="entry name" value="Cyt_B5-like_heme/steroid-bd"/>
</dbReference>
<keyword evidence="5" id="KW-0408">Iron</keyword>